<reference evidence="11 12" key="1">
    <citation type="journal article" date="2024" name="Nat. Commun.">
        <title>Phylogenomics reveals the evolutionary origins of lichenization in chlorophyte algae.</title>
        <authorList>
            <person name="Puginier C."/>
            <person name="Libourel C."/>
            <person name="Otte J."/>
            <person name="Skaloud P."/>
            <person name="Haon M."/>
            <person name="Grisel S."/>
            <person name="Petersen M."/>
            <person name="Berrin J.G."/>
            <person name="Delaux P.M."/>
            <person name="Dal Grande F."/>
            <person name="Keller J."/>
        </authorList>
    </citation>
    <scope>NUCLEOTIDE SEQUENCE [LARGE SCALE GENOMIC DNA]</scope>
    <source>
        <strain evidence="11 12">SAG 2145</strain>
    </source>
</reference>
<dbReference type="InterPro" id="IPR014746">
    <property type="entry name" value="Gln_synth/guanido_kin_cat_dom"/>
</dbReference>
<feature type="domain" description="GS catalytic" evidence="10">
    <location>
        <begin position="130"/>
        <end position="442"/>
    </location>
</feature>
<evidence type="ECO:0000313" key="11">
    <source>
        <dbReference type="EMBL" id="KAK9817471.1"/>
    </source>
</evidence>
<dbReference type="Gene3D" id="3.10.20.70">
    <property type="entry name" value="Glutamine synthetase, N-terminal domain"/>
    <property type="match status" value="1"/>
</dbReference>
<comment type="subcellular location">
    <subcellularLocation>
        <location evidence="1">Cytoplasm</location>
    </subcellularLocation>
</comment>
<evidence type="ECO:0000256" key="5">
    <source>
        <dbReference type="ARBA" id="ARBA00022598"/>
    </source>
</evidence>
<keyword evidence="12" id="KW-1185">Reference proteome</keyword>
<accession>A0AAW1Q922</accession>
<evidence type="ECO:0000256" key="3">
    <source>
        <dbReference type="ARBA" id="ARBA00012937"/>
    </source>
</evidence>
<dbReference type="Gene3D" id="3.30.590.10">
    <property type="entry name" value="Glutamine synthetase/guanido kinase, catalytic domain"/>
    <property type="match status" value="1"/>
</dbReference>
<dbReference type="GO" id="GO:0006542">
    <property type="term" value="P:glutamine biosynthetic process"/>
    <property type="evidence" value="ECO:0007669"/>
    <property type="project" value="InterPro"/>
</dbReference>
<keyword evidence="7" id="KW-0067">ATP-binding</keyword>
<evidence type="ECO:0000259" key="10">
    <source>
        <dbReference type="PROSITE" id="PS51987"/>
    </source>
</evidence>
<dbReference type="Proteomes" id="UP001438707">
    <property type="component" value="Unassembled WGS sequence"/>
</dbReference>
<keyword evidence="6" id="KW-0547">Nucleotide-binding</keyword>
<dbReference type="SUPFAM" id="SSF54368">
    <property type="entry name" value="Glutamine synthetase, N-terminal domain"/>
    <property type="match status" value="1"/>
</dbReference>
<gene>
    <name evidence="11" type="ORF">WJX74_009258</name>
</gene>
<evidence type="ECO:0000256" key="9">
    <source>
        <dbReference type="SAM" id="MobiDB-lite"/>
    </source>
</evidence>
<comment type="similarity">
    <text evidence="2 8">Belongs to the glutamine synthetase family.</text>
</comment>
<evidence type="ECO:0000313" key="12">
    <source>
        <dbReference type="Proteomes" id="UP001438707"/>
    </source>
</evidence>
<dbReference type="InterPro" id="IPR008146">
    <property type="entry name" value="Gln_synth_cat_dom"/>
</dbReference>
<name>A0AAW1Q922_9CHLO</name>
<sequence>MTPLGSFNMNSPDISDQAAATFRNLSIHRGQVLAEYVWIGSTGTDLHSKTKVLESRPSKVAQLPTWHFDGTASSQQAGSTALSSVVLRPRAMYCDPLRGGCHLLVLCDTHTPSFNQAGGSLDYAAHSTNNRVWCESVMSESAAHEPAFSVEQQYTLLDPATRWPLGWPQTAAVEHDHLRYCGVGRGTVVGRDFAEAHIRCCLHAGLKVLGSSPEDTSGQWSYSLGPCGGLDLGDQLWVSRYLLQRLTERHEVLVSIDPKPVPGDWSGNGAPVKYSTKGTREQGKGWSVIEEHSRLLQATHLQHLMFYGKGNVARLVGGRKTSSAHQFTVGLELRNASIRVPHTTIARQGGYYEDRRPGSNMDPYLVTSCLVSSTLNVPLPGALRQQQNFSAESTASDNVSRSSSAILDELAQGDSFAPDTPPQNMSLLAAECSGTDSMSHRR</sequence>
<dbReference type="SUPFAM" id="SSF55931">
    <property type="entry name" value="Glutamine synthetase/guanido kinase"/>
    <property type="match status" value="1"/>
</dbReference>
<comment type="caution">
    <text evidence="11">The sequence shown here is derived from an EMBL/GenBank/DDBJ whole genome shotgun (WGS) entry which is preliminary data.</text>
</comment>
<protein>
    <recommendedName>
        <fullName evidence="3">glutamine synthetase</fullName>
        <ecNumber evidence="3">6.3.1.2</ecNumber>
    </recommendedName>
</protein>
<feature type="region of interest" description="Disordered" evidence="9">
    <location>
        <begin position="412"/>
        <end position="442"/>
    </location>
</feature>
<keyword evidence="5" id="KW-0436">Ligase</keyword>
<dbReference type="SMART" id="SM01230">
    <property type="entry name" value="Gln-synt_C"/>
    <property type="match status" value="1"/>
</dbReference>
<dbReference type="GO" id="GO:0005524">
    <property type="term" value="F:ATP binding"/>
    <property type="evidence" value="ECO:0007669"/>
    <property type="project" value="UniProtKB-KW"/>
</dbReference>
<organism evidence="11 12">
    <name type="scientific">Apatococcus lobatus</name>
    <dbReference type="NCBI Taxonomy" id="904363"/>
    <lineage>
        <taxon>Eukaryota</taxon>
        <taxon>Viridiplantae</taxon>
        <taxon>Chlorophyta</taxon>
        <taxon>core chlorophytes</taxon>
        <taxon>Trebouxiophyceae</taxon>
        <taxon>Chlorellales</taxon>
        <taxon>Chlorellaceae</taxon>
        <taxon>Apatococcus</taxon>
    </lineage>
</organism>
<proteinExistence type="inferred from homology"/>
<dbReference type="InterPro" id="IPR050292">
    <property type="entry name" value="Glutamine_Synthetase"/>
</dbReference>
<dbReference type="PROSITE" id="PS51987">
    <property type="entry name" value="GS_CATALYTIC"/>
    <property type="match status" value="1"/>
</dbReference>
<dbReference type="GO" id="GO:0005737">
    <property type="term" value="C:cytoplasm"/>
    <property type="evidence" value="ECO:0007669"/>
    <property type="project" value="UniProtKB-SubCell"/>
</dbReference>
<evidence type="ECO:0000256" key="1">
    <source>
        <dbReference type="ARBA" id="ARBA00004496"/>
    </source>
</evidence>
<evidence type="ECO:0000256" key="8">
    <source>
        <dbReference type="PROSITE-ProRule" id="PRU01331"/>
    </source>
</evidence>
<dbReference type="AlphaFoldDB" id="A0AAW1Q922"/>
<dbReference type="FunFam" id="3.30.590.10:FF:000011">
    <property type="entry name" value="Glutamine synthetase"/>
    <property type="match status" value="1"/>
</dbReference>
<dbReference type="EMBL" id="JALJOS010000069">
    <property type="protein sequence ID" value="KAK9817471.1"/>
    <property type="molecule type" value="Genomic_DNA"/>
</dbReference>
<dbReference type="PANTHER" id="PTHR20852">
    <property type="entry name" value="GLUTAMINE SYNTHETASE"/>
    <property type="match status" value="1"/>
</dbReference>
<dbReference type="PANTHER" id="PTHR20852:SF93">
    <property type="entry name" value="GLUTAMINE SYNTHETASE CYTOSOLIC ISOZYME 1-1"/>
    <property type="match status" value="1"/>
</dbReference>
<dbReference type="InterPro" id="IPR036651">
    <property type="entry name" value="Gln_synt_N_sf"/>
</dbReference>
<keyword evidence="4" id="KW-0963">Cytoplasm</keyword>
<dbReference type="GO" id="GO:0004356">
    <property type="term" value="F:glutamine synthetase activity"/>
    <property type="evidence" value="ECO:0007669"/>
    <property type="project" value="UniProtKB-EC"/>
</dbReference>
<dbReference type="EC" id="6.3.1.2" evidence="3"/>
<evidence type="ECO:0000256" key="7">
    <source>
        <dbReference type="ARBA" id="ARBA00022840"/>
    </source>
</evidence>
<evidence type="ECO:0000256" key="4">
    <source>
        <dbReference type="ARBA" id="ARBA00022490"/>
    </source>
</evidence>
<evidence type="ECO:0000256" key="2">
    <source>
        <dbReference type="ARBA" id="ARBA00009897"/>
    </source>
</evidence>
<evidence type="ECO:0000256" key="6">
    <source>
        <dbReference type="ARBA" id="ARBA00022741"/>
    </source>
</evidence>